<dbReference type="PANTHER" id="PTHR10003">
    <property type="entry name" value="SUPEROXIDE DISMUTASE CU-ZN -RELATED"/>
    <property type="match status" value="1"/>
</dbReference>
<reference evidence="3" key="1">
    <citation type="submission" date="2018-12" db="EMBL/GenBank/DDBJ databases">
        <authorList>
            <person name="Yazar S."/>
        </authorList>
    </citation>
    <scope>NUCLEOTIDE SEQUENCE [LARGE SCALE GENOMIC DNA]</scope>
</reference>
<name>A0A4X2LTU9_VOMUR</name>
<keyword evidence="3" id="KW-1185">Reference proteome</keyword>
<dbReference type="Pfam" id="PF00080">
    <property type="entry name" value="Sod_Cu"/>
    <property type="match status" value="1"/>
</dbReference>
<dbReference type="InterPro" id="IPR001424">
    <property type="entry name" value="SOD_Cu_Zn_dom"/>
</dbReference>
<evidence type="ECO:0000259" key="1">
    <source>
        <dbReference type="Pfam" id="PF00080"/>
    </source>
</evidence>
<sequence>NAYHVYLHCPSRWMCNFNSLGCGLLCFAVISYHKIDAGIKHMALYFNPIHGPNDEDSHIGDLGNVTPNKDGLATVSIKDSLIALFGHYSIIGHTVVVRKEAEDLGKRGNTGSEKTRNAGPHLGCGIIGIAK</sequence>
<dbReference type="InterPro" id="IPR024134">
    <property type="entry name" value="SOD_Cu/Zn_/chaperone"/>
</dbReference>
<dbReference type="SUPFAM" id="SSF49329">
    <property type="entry name" value="Cu,Zn superoxide dismutase-like"/>
    <property type="match status" value="1"/>
</dbReference>
<dbReference type="Gene3D" id="2.60.40.200">
    <property type="entry name" value="Superoxide dismutase, copper/zinc binding domain"/>
    <property type="match status" value="1"/>
</dbReference>
<protein>
    <recommendedName>
        <fullName evidence="1">Superoxide dismutase copper/zinc binding domain-containing protein</fullName>
    </recommendedName>
</protein>
<reference evidence="2" key="3">
    <citation type="submission" date="2025-09" db="UniProtKB">
        <authorList>
            <consortium name="Ensembl"/>
        </authorList>
    </citation>
    <scope>IDENTIFICATION</scope>
</reference>
<accession>A0A4X2LTU9</accession>
<organism evidence="2 3">
    <name type="scientific">Vombatus ursinus</name>
    <name type="common">Common wombat</name>
    <dbReference type="NCBI Taxonomy" id="29139"/>
    <lineage>
        <taxon>Eukaryota</taxon>
        <taxon>Metazoa</taxon>
        <taxon>Chordata</taxon>
        <taxon>Craniata</taxon>
        <taxon>Vertebrata</taxon>
        <taxon>Euteleostomi</taxon>
        <taxon>Mammalia</taxon>
        <taxon>Metatheria</taxon>
        <taxon>Diprotodontia</taxon>
        <taxon>Vombatidae</taxon>
        <taxon>Vombatus</taxon>
    </lineage>
</organism>
<dbReference type="GO" id="GO:0005507">
    <property type="term" value="F:copper ion binding"/>
    <property type="evidence" value="ECO:0007669"/>
    <property type="project" value="InterPro"/>
</dbReference>
<dbReference type="STRING" id="29139.ENSVURP00010024397"/>
<evidence type="ECO:0000313" key="2">
    <source>
        <dbReference type="Ensembl" id="ENSVURP00010024397.1"/>
    </source>
</evidence>
<evidence type="ECO:0000313" key="3">
    <source>
        <dbReference type="Proteomes" id="UP000314987"/>
    </source>
</evidence>
<proteinExistence type="predicted"/>
<reference evidence="2" key="2">
    <citation type="submission" date="2025-08" db="UniProtKB">
        <authorList>
            <consortium name="Ensembl"/>
        </authorList>
    </citation>
    <scope>IDENTIFICATION</scope>
</reference>
<dbReference type="AlphaFoldDB" id="A0A4X2LTU9"/>
<dbReference type="GeneTree" id="ENSGT00940000155551"/>
<feature type="domain" description="Superoxide dismutase copper/zinc binding" evidence="1">
    <location>
        <begin position="47"/>
        <end position="127"/>
    </location>
</feature>
<dbReference type="Proteomes" id="UP000314987">
    <property type="component" value="Unassembled WGS sequence"/>
</dbReference>
<dbReference type="Ensembl" id="ENSVURT00010027770.1">
    <property type="protein sequence ID" value="ENSVURP00010024397.1"/>
    <property type="gene ID" value="ENSVURG00010018694.1"/>
</dbReference>
<dbReference type="PRINTS" id="PR00068">
    <property type="entry name" value="CUZNDISMTASE"/>
</dbReference>
<dbReference type="GO" id="GO:0006801">
    <property type="term" value="P:superoxide metabolic process"/>
    <property type="evidence" value="ECO:0007669"/>
    <property type="project" value="InterPro"/>
</dbReference>
<dbReference type="InterPro" id="IPR036423">
    <property type="entry name" value="SOD-like_Cu/Zn_dom_sf"/>
</dbReference>